<dbReference type="Gene3D" id="1.20.1600.10">
    <property type="entry name" value="Outer membrane efflux proteins (OEP)"/>
    <property type="match status" value="1"/>
</dbReference>
<accession>A0A3M8RAV8</accession>
<evidence type="ECO:0000256" key="5">
    <source>
        <dbReference type="ARBA" id="ARBA00023136"/>
    </source>
</evidence>
<dbReference type="SUPFAM" id="SSF56954">
    <property type="entry name" value="Outer membrane efflux proteins (OEP)"/>
    <property type="match status" value="1"/>
</dbReference>
<evidence type="ECO:0000256" key="3">
    <source>
        <dbReference type="ARBA" id="ARBA00022452"/>
    </source>
</evidence>
<name>A0A3M8RAV8_9PROT</name>
<dbReference type="Pfam" id="PF02321">
    <property type="entry name" value="OEP"/>
    <property type="match status" value="2"/>
</dbReference>
<dbReference type="InterPro" id="IPR051906">
    <property type="entry name" value="TolC-like"/>
</dbReference>
<comment type="function">
    <text evidence="7">CyaE is necessary for transport of calmodulin-sensitive adenylate cyclase-hemolysin (cyclolysin).</text>
</comment>
<sequence length="496" mass="52575">MAFLPRPGSLRIGPARCRLEGAVRHGIPFIFSLAWLGLCVTAHAGIGAWVEDPFATGDEVGSGPARLWEHHPQLPALPAAASLPAQEQGQIWSLAQLSNYALEHNPQTAAAWAGLKAQAAALGMAESAWLPTLSLNTNITRRQAASTAGFTVPARNSVNPNLSLSYTLWDFGLRAAKVDAARAQTWVAGYTQNQNIQQVAFAVAQSYYQLLGNQALLEADRKTLAESRNNLDAAELLYHAGQATIGALYQARASLAQAQSALAAQEQTVAASRGALANACGLGPDTLLRIAPLDDTRTPPAPGQAAEDLMRAALRANPALQEARAQVAVAQANLRSAQASGLPSLGVSSNYGYLVQGVFSPADTWTIGFTLTVPIFNGYNTHYQIRQARAQEEQARANLANSRNMAMLAVWQDYHSFRGALAAYPGASSGLENARKALEVVQAQYKVGQATIQDVLQAEAALAQARNTLIQNLVTSYVALAQLTQAVGMPLGATKP</sequence>
<evidence type="ECO:0000256" key="1">
    <source>
        <dbReference type="ARBA" id="ARBA00007613"/>
    </source>
</evidence>
<dbReference type="PANTHER" id="PTHR30026:SF20">
    <property type="entry name" value="OUTER MEMBRANE PROTEIN TOLC"/>
    <property type="match status" value="1"/>
</dbReference>
<dbReference type="EMBL" id="RIZI01000151">
    <property type="protein sequence ID" value="RNF64284.1"/>
    <property type="molecule type" value="Genomic_DNA"/>
</dbReference>
<dbReference type="GO" id="GO:0015562">
    <property type="term" value="F:efflux transmembrane transporter activity"/>
    <property type="evidence" value="ECO:0007669"/>
    <property type="project" value="InterPro"/>
</dbReference>
<comment type="similarity">
    <text evidence="1 7">Belongs to the outer membrane factor (OMF) (TC 1.B.17) family.</text>
</comment>
<organism evidence="8">
    <name type="scientific">Acidithiobacillus sulfuriphilus</name>
    <dbReference type="NCBI Taxonomy" id="1867749"/>
    <lineage>
        <taxon>Bacteria</taxon>
        <taxon>Pseudomonadati</taxon>
        <taxon>Pseudomonadota</taxon>
        <taxon>Acidithiobacillia</taxon>
        <taxon>Acidithiobacillales</taxon>
        <taxon>Acidithiobacillaceae</taxon>
        <taxon>Acidithiobacillus</taxon>
    </lineage>
</organism>
<comment type="caution">
    <text evidence="8">The sequence shown here is derived from an EMBL/GenBank/DDBJ whole genome shotgun (WGS) entry which is preliminary data.</text>
</comment>
<evidence type="ECO:0000256" key="2">
    <source>
        <dbReference type="ARBA" id="ARBA00022448"/>
    </source>
</evidence>
<dbReference type="InterPro" id="IPR028351">
    <property type="entry name" value="CyaE"/>
</dbReference>
<dbReference type="GO" id="GO:0015288">
    <property type="term" value="F:porin activity"/>
    <property type="evidence" value="ECO:0007669"/>
    <property type="project" value="TreeGrafter"/>
</dbReference>
<protein>
    <recommendedName>
        <fullName evidence="7">Protein CyaE</fullName>
    </recommendedName>
</protein>
<proteinExistence type="inferred from homology"/>
<evidence type="ECO:0000256" key="7">
    <source>
        <dbReference type="PIRNR" id="PIRNR001892"/>
    </source>
</evidence>
<keyword evidence="2 7" id="KW-0813">Transport</keyword>
<evidence type="ECO:0000313" key="8">
    <source>
        <dbReference type="EMBL" id="RNF64284.1"/>
    </source>
</evidence>
<dbReference type="GO" id="GO:0009279">
    <property type="term" value="C:cell outer membrane"/>
    <property type="evidence" value="ECO:0007669"/>
    <property type="project" value="UniProtKB-SubCell"/>
</dbReference>
<keyword evidence="4" id="KW-0812">Transmembrane</keyword>
<evidence type="ECO:0000256" key="6">
    <source>
        <dbReference type="ARBA" id="ARBA00023237"/>
    </source>
</evidence>
<keyword evidence="5 7" id="KW-0472">Membrane</keyword>
<comment type="subcellular location">
    <subcellularLocation>
        <location evidence="7">Cell outer membrane</location>
        <topology evidence="7">Peripheral membrane protein</topology>
    </subcellularLocation>
</comment>
<dbReference type="GO" id="GO:0031640">
    <property type="term" value="P:killing of cells of another organism"/>
    <property type="evidence" value="ECO:0007669"/>
    <property type="project" value="UniProtKB-KW"/>
</dbReference>
<keyword evidence="3" id="KW-1134">Transmembrane beta strand</keyword>
<keyword evidence="7" id="KW-0204">Cytolysis</keyword>
<gene>
    <name evidence="8" type="ORF">EC580_05865</name>
</gene>
<dbReference type="OrthoDB" id="5296315at2"/>
<dbReference type="PIRSF" id="PIRSF001892">
    <property type="entry name" value="CyaE"/>
    <property type="match status" value="1"/>
</dbReference>
<keyword evidence="6 7" id="KW-0998">Cell outer membrane</keyword>
<reference evidence="8" key="1">
    <citation type="submission" date="2018-10" db="EMBL/GenBank/DDBJ databases">
        <title>Acidithiobacillus sulfuriphilus sp. nov.: an extremely acidophilic sulfur-oxidizing chemolithotroph isolated from a neutral pH environment.</title>
        <authorList>
            <person name="Falagan C."/>
            <person name="Moya-Beltran A."/>
            <person name="Quatrini R."/>
            <person name="Johnson D.B."/>
        </authorList>
    </citation>
    <scope>NUCLEOTIDE SEQUENCE [LARGE SCALE GENOMIC DNA]</scope>
    <source>
        <strain evidence="8">CJ-2</strain>
    </source>
</reference>
<evidence type="ECO:0000256" key="4">
    <source>
        <dbReference type="ARBA" id="ARBA00022692"/>
    </source>
</evidence>
<dbReference type="AlphaFoldDB" id="A0A3M8RAV8"/>
<keyword evidence="7" id="KW-0354">Hemolysis</keyword>
<dbReference type="InterPro" id="IPR003423">
    <property type="entry name" value="OMP_efflux"/>
</dbReference>
<dbReference type="GO" id="GO:1990281">
    <property type="term" value="C:efflux pump complex"/>
    <property type="evidence" value="ECO:0007669"/>
    <property type="project" value="TreeGrafter"/>
</dbReference>
<dbReference type="PANTHER" id="PTHR30026">
    <property type="entry name" value="OUTER MEMBRANE PROTEIN TOLC"/>
    <property type="match status" value="1"/>
</dbReference>